<reference evidence="1" key="1">
    <citation type="submission" date="2014-11" db="EMBL/GenBank/DDBJ databases">
        <authorList>
            <person name="Amaro Gonzalez C."/>
        </authorList>
    </citation>
    <scope>NUCLEOTIDE SEQUENCE</scope>
</reference>
<dbReference type="AlphaFoldDB" id="A0A0E9VS32"/>
<name>A0A0E9VS32_ANGAN</name>
<proteinExistence type="predicted"/>
<dbReference type="EMBL" id="GBXM01027770">
    <property type="protein sequence ID" value="JAH80807.1"/>
    <property type="molecule type" value="Transcribed_RNA"/>
</dbReference>
<evidence type="ECO:0000313" key="1">
    <source>
        <dbReference type="EMBL" id="JAH80807.1"/>
    </source>
</evidence>
<protein>
    <submittedName>
        <fullName evidence="1">Uncharacterized protein</fullName>
    </submittedName>
</protein>
<reference evidence="1" key="2">
    <citation type="journal article" date="2015" name="Fish Shellfish Immunol.">
        <title>Early steps in the European eel (Anguilla anguilla)-Vibrio vulnificus interaction in the gills: Role of the RtxA13 toxin.</title>
        <authorList>
            <person name="Callol A."/>
            <person name="Pajuelo D."/>
            <person name="Ebbesson L."/>
            <person name="Teles M."/>
            <person name="MacKenzie S."/>
            <person name="Amaro C."/>
        </authorList>
    </citation>
    <scope>NUCLEOTIDE SEQUENCE</scope>
</reference>
<sequence>MWFQRPHEIGGLISDRGHPEALLWWF</sequence>
<organism evidence="1">
    <name type="scientific">Anguilla anguilla</name>
    <name type="common">European freshwater eel</name>
    <name type="synonym">Muraena anguilla</name>
    <dbReference type="NCBI Taxonomy" id="7936"/>
    <lineage>
        <taxon>Eukaryota</taxon>
        <taxon>Metazoa</taxon>
        <taxon>Chordata</taxon>
        <taxon>Craniata</taxon>
        <taxon>Vertebrata</taxon>
        <taxon>Euteleostomi</taxon>
        <taxon>Actinopterygii</taxon>
        <taxon>Neopterygii</taxon>
        <taxon>Teleostei</taxon>
        <taxon>Anguilliformes</taxon>
        <taxon>Anguillidae</taxon>
        <taxon>Anguilla</taxon>
    </lineage>
</organism>
<accession>A0A0E9VS32</accession>